<evidence type="ECO:0000313" key="5">
    <source>
        <dbReference type="Proteomes" id="UP000222531"/>
    </source>
</evidence>
<dbReference type="GO" id="GO:0003677">
    <property type="term" value="F:DNA binding"/>
    <property type="evidence" value="ECO:0007669"/>
    <property type="project" value="UniProtKB-UniRule"/>
</dbReference>
<dbReference type="InterPro" id="IPR001867">
    <property type="entry name" value="OmpR/PhoB-type_DNA-bd"/>
</dbReference>
<dbReference type="PANTHER" id="PTHR35807:SF1">
    <property type="entry name" value="TRANSCRIPTIONAL REGULATOR REDD"/>
    <property type="match status" value="1"/>
</dbReference>
<sequence>MRDGVVLPVPGAKQRTVLTCLLLEANRTVPVDMLVDRVWDGRPPEGARNTLQNHVLRLRRTLGGQSVPLRSCPQGYVLETAGETLGLARFDDLVRQARACLGA</sequence>
<dbReference type="EMBL" id="NHZO01000168">
    <property type="protein sequence ID" value="PHQ47913.1"/>
    <property type="molecule type" value="Genomic_DNA"/>
</dbReference>
<dbReference type="SUPFAM" id="SSF46894">
    <property type="entry name" value="C-terminal effector domain of the bipartite response regulators"/>
    <property type="match status" value="1"/>
</dbReference>
<dbReference type="InterPro" id="IPR051677">
    <property type="entry name" value="AfsR-DnrI-RedD_regulator"/>
</dbReference>
<comment type="caution">
    <text evidence="4">The sequence shown here is derived from an EMBL/GenBank/DDBJ whole genome shotgun (WGS) entry which is preliminary data.</text>
</comment>
<dbReference type="OrthoDB" id="4336084at2"/>
<dbReference type="GO" id="GO:0006355">
    <property type="term" value="P:regulation of DNA-templated transcription"/>
    <property type="evidence" value="ECO:0007669"/>
    <property type="project" value="InterPro"/>
</dbReference>
<evidence type="ECO:0000313" key="4">
    <source>
        <dbReference type="EMBL" id="PHQ47913.1"/>
    </source>
</evidence>
<dbReference type="PANTHER" id="PTHR35807">
    <property type="entry name" value="TRANSCRIPTIONAL REGULATOR REDD-RELATED"/>
    <property type="match status" value="1"/>
</dbReference>
<reference evidence="4 5" key="1">
    <citation type="journal article" date="2017" name="Biochemistry">
        <title>Identification of the Biosynthetic Pathway for the Antibiotic Bicyclomycin.</title>
        <authorList>
            <person name="Patteson J."/>
            <person name="Cai W."/>
            <person name="Johnson R.A."/>
            <person name="Santa Maria K."/>
            <person name="Li B."/>
        </authorList>
    </citation>
    <scope>NUCLEOTIDE SEQUENCE [LARGE SCALE GENOMIC DNA]</scope>
    <source>
        <strain evidence="4 5">ATCC 21532</strain>
    </source>
</reference>
<feature type="domain" description="OmpR/PhoB-type" evidence="3">
    <location>
        <begin position="1"/>
        <end position="80"/>
    </location>
</feature>
<dbReference type="Pfam" id="PF00486">
    <property type="entry name" value="Trans_reg_C"/>
    <property type="match status" value="1"/>
</dbReference>
<dbReference type="Proteomes" id="UP000222531">
    <property type="component" value="Unassembled WGS sequence"/>
</dbReference>
<dbReference type="GO" id="GO:0000160">
    <property type="term" value="P:phosphorelay signal transduction system"/>
    <property type="evidence" value="ECO:0007669"/>
    <property type="project" value="InterPro"/>
</dbReference>
<dbReference type="AlphaFoldDB" id="A0A2G1X9K8"/>
<dbReference type="Gene3D" id="1.10.10.10">
    <property type="entry name" value="Winged helix-like DNA-binding domain superfamily/Winged helix DNA-binding domain"/>
    <property type="match status" value="1"/>
</dbReference>
<dbReference type="SMART" id="SM00862">
    <property type="entry name" value="Trans_reg_C"/>
    <property type="match status" value="1"/>
</dbReference>
<gene>
    <name evidence="4" type="ORF">BLA24_30910</name>
</gene>
<organism evidence="4 5">
    <name type="scientific">Streptomyces cinnamoneus</name>
    <name type="common">Streptoverticillium cinnamoneum</name>
    <dbReference type="NCBI Taxonomy" id="53446"/>
    <lineage>
        <taxon>Bacteria</taxon>
        <taxon>Bacillati</taxon>
        <taxon>Actinomycetota</taxon>
        <taxon>Actinomycetes</taxon>
        <taxon>Kitasatosporales</taxon>
        <taxon>Streptomycetaceae</taxon>
        <taxon>Streptomyces</taxon>
        <taxon>Streptomyces cinnamoneus group</taxon>
    </lineage>
</organism>
<feature type="DNA-binding region" description="OmpR/PhoB-type" evidence="2">
    <location>
        <begin position="1"/>
        <end position="80"/>
    </location>
</feature>
<dbReference type="InterPro" id="IPR036388">
    <property type="entry name" value="WH-like_DNA-bd_sf"/>
</dbReference>
<dbReference type="PROSITE" id="PS51755">
    <property type="entry name" value="OMPR_PHOB"/>
    <property type="match status" value="1"/>
</dbReference>
<name>A0A2G1X9K8_STRCJ</name>
<evidence type="ECO:0000259" key="3">
    <source>
        <dbReference type="PROSITE" id="PS51755"/>
    </source>
</evidence>
<dbReference type="InterPro" id="IPR016032">
    <property type="entry name" value="Sig_transdc_resp-reg_C-effctor"/>
</dbReference>
<protein>
    <recommendedName>
        <fullName evidence="3">OmpR/PhoB-type domain-containing protein</fullName>
    </recommendedName>
</protein>
<evidence type="ECO:0000256" key="1">
    <source>
        <dbReference type="ARBA" id="ARBA00023125"/>
    </source>
</evidence>
<keyword evidence="5" id="KW-1185">Reference proteome</keyword>
<evidence type="ECO:0000256" key="2">
    <source>
        <dbReference type="PROSITE-ProRule" id="PRU01091"/>
    </source>
</evidence>
<accession>A0A2G1X9K8</accession>
<keyword evidence="1 2" id="KW-0238">DNA-binding</keyword>
<proteinExistence type="predicted"/>